<evidence type="ECO:0000256" key="4">
    <source>
        <dbReference type="ARBA" id="ARBA00022490"/>
    </source>
</evidence>
<dbReference type="Gramene" id="TVU31690">
    <property type="protein sequence ID" value="TVU31690"/>
    <property type="gene ID" value="EJB05_23388"/>
</dbReference>
<dbReference type="GO" id="GO:0061723">
    <property type="term" value="P:glycophagy"/>
    <property type="evidence" value="ECO:0007669"/>
    <property type="project" value="TreeGrafter"/>
</dbReference>
<keyword evidence="3" id="KW-0813">Transport</keyword>
<dbReference type="Proteomes" id="UP000324897">
    <property type="component" value="Chromosome 1"/>
</dbReference>
<dbReference type="Pfam" id="PF03987">
    <property type="entry name" value="Autophagy_act_C"/>
    <property type="match status" value="1"/>
</dbReference>
<accession>A0A5J9V9Z4</accession>
<name>A0A5J9V9Z4_9POAL</name>
<sequence>MQAKQKLYELYKGTVERVTGPRTVSAFLEKGVLSVPEFILAGDNLVAKCPTWSWEAGDPSKRKQYLPADKQFLVTRNVPCLRRAVSVEEEYDAAGAEVVLDDDDGEGWLATHGVQASKQEEEEDIPSMDTLDIGKGEGIKSIPSYFGGGKEQEEEEDIPDIDTYEDTGDNLAVAEPSYFVAEEPDDDNILRTRTYDVSITYDKYYQTPRVWLTGYDESRMPLKPELVFEDISQDHARKTVPFHILKFIASVIPTIEYDYTMDFDLGSTSTS</sequence>
<dbReference type="PANTHER" id="PTHR12866:SF2">
    <property type="entry name" value="UBIQUITIN-LIKE-CONJUGATING ENZYME ATG3"/>
    <property type="match status" value="1"/>
</dbReference>
<organism evidence="9 10">
    <name type="scientific">Eragrostis curvula</name>
    <name type="common">weeping love grass</name>
    <dbReference type="NCBI Taxonomy" id="38414"/>
    <lineage>
        <taxon>Eukaryota</taxon>
        <taxon>Viridiplantae</taxon>
        <taxon>Streptophyta</taxon>
        <taxon>Embryophyta</taxon>
        <taxon>Tracheophyta</taxon>
        <taxon>Spermatophyta</taxon>
        <taxon>Magnoliopsida</taxon>
        <taxon>Liliopsida</taxon>
        <taxon>Poales</taxon>
        <taxon>Poaceae</taxon>
        <taxon>PACMAD clade</taxon>
        <taxon>Chloridoideae</taxon>
        <taxon>Eragrostideae</taxon>
        <taxon>Eragrostidinae</taxon>
        <taxon>Eragrostis</taxon>
    </lineage>
</organism>
<dbReference type="GO" id="GO:0000422">
    <property type="term" value="P:autophagy of mitochondrion"/>
    <property type="evidence" value="ECO:0007669"/>
    <property type="project" value="TreeGrafter"/>
</dbReference>
<keyword evidence="10" id="KW-1185">Reference proteome</keyword>
<reference evidence="9 10" key="1">
    <citation type="journal article" date="2019" name="Sci. Rep.">
        <title>A high-quality genome of Eragrostis curvula grass provides insights into Poaceae evolution and supports new strategies to enhance forage quality.</title>
        <authorList>
            <person name="Carballo J."/>
            <person name="Santos B.A.C.M."/>
            <person name="Zappacosta D."/>
            <person name="Garbus I."/>
            <person name="Selva J.P."/>
            <person name="Gallo C.A."/>
            <person name="Diaz A."/>
            <person name="Albertini E."/>
            <person name="Caccamo M."/>
            <person name="Echenique V."/>
        </authorList>
    </citation>
    <scope>NUCLEOTIDE SEQUENCE [LARGE SCALE GENOMIC DNA]</scope>
    <source>
        <strain evidence="10">cv. Victoria</strain>
        <tissue evidence="9">Leaf</tissue>
    </source>
</reference>
<keyword evidence="5" id="KW-0833">Ubl conjugation pathway</keyword>
<dbReference type="GO" id="GO:0000045">
    <property type="term" value="P:autophagosome assembly"/>
    <property type="evidence" value="ECO:0007669"/>
    <property type="project" value="TreeGrafter"/>
</dbReference>
<dbReference type="OrthoDB" id="1584384at2759"/>
<evidence type="ECO:0000313" key="10">
    <source>
        <dbReference type="Proteomes" id="UP000324897"/>
    </source>
</evidence>
<dbReference type="GO" id="GO:0015031">
    <property type="term" value="P:protein transport"/>
    <property type="evidence" value="ECO:0007669"/>
    <property type="project" value="UniProtKB-KW"/>
</dbReference>
<keyword evidence="6" id="KW-0653">Protein transport</keyword>
<protein>
    <submittedName>
        <fullName evidence="9">Uncharacterized protein</fullName>
    </submittedName>
</protein>
<keyword evidence="4" id="KW-0963">Cytoplasm</keyword>
<dbReference type="PANTHER" id="PTHR12866">
    <property type="entry name" value="UBIQUITIN-LIKE-CONJUGATING ENZYME ATG3"/>
    <property type="match status" value="1"/>
</dbReference>
<dbReference type="GO" id="GO:0019776">
    <property type="term" value="F:Atg8-family ligase activity"/>
    <property type="evidence" value="ECO:0007669"/>
    <property type="project" value="TreeGrafter"/>
</dbReference>
<gene>
    <name evidence="9" type="ORF">EJB05_23388</name>
</gene>
<dbReference type="AlphaFoldDB" id="A0A5J9V9Z4"/>
<keyword evidence="7" id="KW-0072">Autophagy</keyword>
<dbReference type="EMBL" id="RWGY01000011">
    <property type="protein sequence ID" value="TVU31690.1"/>
    <property type="molecule type" value="Genomic_DNA"/>
</dbReference>
<evidence type="ECO:0000313" key="9">
    <source>
        <dbReference type="EMBL" id="TVU31690.1"/>
    </source>
</evidence>
<evidence type="ECO:0000256" key="5">
    <source>
        <dbReference type="ARBA" id="ARBA00022786"/>
    </source>
</evidence>
<evidence type="ECO:0000256" key="2">
    <source>
        <dbReference type="ARBA" id="ARBA00007683"/>
    </source>
</evidence>
<evidence type="ECO:0000256" key="3">
    <source>
        <dbReference type="ARBA" id="ARBA00022448"/>
    </source>
</evidence>
<evidence type="ECO:0000256" key="1">
    <source>
        <dbReference type="ARBA" id="ARBA00004496"/>
    </source>
</evidence>
<evidence type="ECO:0000256" key="6">
    <source>
        <dbReference type="ARBA" id="ARBA00022927"/>
    </source>
</evidence>
<dbReference type="GO" id="GO:0000407">
    <property type="term" value="C:phagophore assembly site"/>
    <property type="evidence" value="ECO:0007669"/>
    <property type="project" value="TreeGrafter"/>
</dbReference>
<proteinExistence type="inferred from homology"/>
<dbReference type="GO" id="GO:0005829">
    <property type="term" value="C:cytosol"/>
    <property type="evidence" value="ECO:0007669"/>
    <property type="project" value="TreeGrafter"/>
</dbReference>
<evidence type="ECO:0000256" key="8">
    <source>
        <dbReference type="SAM" id="MobiDB-lite"/>
    </source>
</evidence>
<comment type="caution">
    <text evidence="9">The sequence shown here is derived from an EMBL/GenBank/DDBJ whole genome shotgun (WGS) entry which is preliminary data.</text>
</comment>
<comment type="subcellular location">
    <subcellularLocation>
        <location evidence="1">Cytoplasm</location>
    </subcellularLocation>
</comment>
<evidence type="ECO:0000256" key="7">
    <source>
        <dbReference type="ARBA" id="ARBA00023006"/>
    </source>
</evidence>
<dbReference type="InterPro" id="IPR007135">
    <property type="entry name" value="Atg3/Atg10"/>
</dbReference>
<feature type="region of interest" description="Disordered" evidence="8">
    <location>
        <begin position="113"/>
        <end position="133"/>
    </location>
</feature>
<dbReference type="GO" id="GO:0044804">
    <property type="term" value="P:nucleophagy"/>
    <property type="evidence" value="ECO:0007669"/>
    <property type="project" value="TreeGrafter"/>
</dbReference>
<comment type="similarity">
    <text evidence="2">Belongs to the ATG3 family.</text>
</comment>